<dbReference type="Proteomes" id="UP000805649">
    <property type="component" value="Unassembled WGS sequence"/>
</dbReference>
<dbReference type="EMBL" id="VUJX02000007">
    <property type="protein sequence ID" value="KAL0934027.1"/>
    <property type="molecule type" value="Genomic_DNA"/>
</dbReference>
<reference evidence="1 2" key="1">
    <citation type="journal article" date="2020" name="Phytopathology">
        <title>Genome Sequence Resources of Colletotrichum truncatum, C. plurivorum, C. musicola, and C. sojae: Four Species Pathogenic to Soybean (Glycine max).</title>
        <authorList>
            <person name="Rogerio F."/>
            <person name="Boufleur T.R."/>
            <person name="Ciampi-Guillardi M."/>
            <person name="Sukno S.A."/>
            <person name="Thon M.R."/>
            <person name="Massola Junior N.S."/>
            <person name="Baroncelli R."/>
        </authorList>
    </citation>
    <scope>NUCLEOTIDE SEQUENCE [LARGE SCALE GENOMIC DNA]</scope>
    <source>
        <strain evidence="1 2">CMES1059</strain>
    </source>
</reference>
<comment type="caution">
    <text evidence="1">The sequence shown here is derived from an EMBL/GenBank/DDBJ whole genome shotgun (WGS) entry which is preliminary data.</text>
</comment>
<sequence length="378" mass="42256">MANFLDLLGKADNSQEERPLMNNKSAMLGIVISFLVFTWLCAILRLWCRFFIVKAAGWDDFFVVILMISLSIGSIGTCVLTDYGLGEHLLQFPELHFDLPKYFQIFYLCNGTLPMSTCFIKIAILLQYLRAFEKGSKSRTLTIIVLVLTSLWGVAYIFLGWVPCLPVRAYWDWTLPVVGRWGFGAQVAEELIRTYESHAMSNMILDCVIFALPLPLYFNGETHKNSRKSVLGLFLLGSVVLMLSAWRLASLIHSRAGTYPTLDPTWYGPTPMVLAILEIDVAAICACLPVFWPILKFSMGNIFVTHEVKVEVTTESAGFGRDSEDLELGRGGGTACSYYRQQSYSMPSPTKDTDALVQPEIFGAYMHGKTTCSVAKHG</sequence>
<proteinExistence type="predicted"/>
<organism evidence="1 2">
    <name type="scientific">Colletotrichum truncatum</name>
    <name type="common">Anthracnose fungus</name>
    <name type="synonym">Colletotrichum capsici</name>
    <dbReference type="NCBI Taxonomy" id="5467"/>
    <lineage>
        <taxon>Eukaryota</taxon>
        <taxon>Fungi</taxon>
        <taxon>Dikarya</taxon>
        <taxon>Ascomycota</taxon>
        <taxon>Pezizomycotina</taxon>
        <taxon>Sordariomycetes</taxon>
        <taxon>Hypocreomycetidae</taxon>
        <taxon>Glomerellales</taxon>
        <taxon>Glomerellaceae</taxon>
        <taxon>Colletotrichum</taxon>
        <taxon>Colletotrichum truncatum species complex</taxon>
    </lineage>
</organism>
<name>A0ACC3YQ95_COLTU</name>
<keyword evidence="2" id="KW-1185">Reference proteome</keyword>
<accession>A0ACC3YQ95</accession>
<gene>
    <name evidence="1" type="ORF">CTRU02_210826</name>
</gene>
<evidence type="ECO:0000313" key="2">
    <source>
        <dbReference type="Proteomes" id="UP000805649"/>
    </source>
</evidence>
<protein>
    <submittedName>
        <fullName evidence="1">Uncharacterized protein</fullName>
    </submittedName>
</protein>
<evidence type="ECO:0000313" key="1">
    <source>
        <dbReference type="EMBL" id="KAL0934027.1"/>
    </source>
</evidence>